<name>A0A6N7EDK7_9MICO</name>
<organism evidence="2 3">
    <name type="scientific">Georgenia subflava</name>
    <dbReference type="NCBI Taxonomy" id="1622177"/>
    <lineage>
        <taxon>Bacteria</taxon>
        <taxon>Bacillati</taxon>
        <taxon>Actinomycetota</taxon>
        <taxon>Actinomycetes</taxon>
        <taxon>Micrococcales</taxon>
        <taxon>Bogoriellaceae</taxon>
        <taxon>Georgenia</taxon>
    </lineage>
</organism>
<sequence>MTSTTDARLWAMIHSARRSLAEDLAHLGAEQWHTPSLCSDWDVEHVVAHLTAGATVGRLRWLRSIVGARFRPAVHNERRLREQLGATPAQTLERFRAVVESTTAPSKDTAAYLGEVLVHSQDVRVPLGIQSEPDVDALTHVAHFFARRDFAVQSRSMVRGLRLRATDGRFAVGDGPAVEGPTLALVMTMAGRDAYVGQLDGPGRTTVEGRLGTGPASG</sequence>
<comment type="caution">
    <text evidence="2">The sequence shown here is derived from an EMBL/GenBank/DDBJ whole genome shotgun (WGS) entry which is preliminary data.</text>
</comment>
<evidence type="ECO:0000259" key="1">
    <source>
        <dbReference type="Pfam" id="PF11716"/>
    </source>
</evidence>
<dbReference type="Proteomes" id="UP000437709">
    <property type="component" value="Unassembled WGS sequence"/>
</dbReference>
<feature type="domain" description="Mycothiol-dependent maleylpyruvate isomerase metal-binding" evidence="1">
    <location>
        <begin position="15"/>
        <end position="104"/>
    </location>
</feature>
<dbReference type="Gene3D" id="1.20.120.450">
    <property type="entry name" value="dinb family like domain"/>
    <property type="match status" value="1"/>
</dbReference>
<dbReference type="SUPFAM" id="SSF109854">
    <property type="entry name" value="DinB/YfiT-like putative metalloenzymes"/>
    <property type="match status" value="1"/>
</dbReference>
<dbReference type="GO" id="GO:0046872">
    <property type="term" value="F:metal ion binding"/>
    <property type="evidence" value="ECO:0007669"/>
    <property type="project" value="InterPro"/>
</dbReference>
<proteinExistence type="predicted"/>
<dbReference type="InterPro" id="IPR024344">
    <property type="entry name" value="MDMPI_metal-binding"/>
</dbReference>
<dbReference type="EMBL" id="WHPC01000006">
    <property type="protein sequence ID" value="MPV36090.1"/>
    <property type="molecule type" value="Genomic_DNA"/>
</dbReference>
<keyword evidence="3" id="KW-1185">Reference proteome</keyword>
<evidence type="ECO:0000313" key="3">
    <source>
        <dbReference type="Proteomes" id="UP000437709"/>
    </source>
</evidence>
<dbReference type="GO" id="GO:0016853">
    <property type="term" value="F:isomerase activity"/>
    <property type="evidence" value="ECO:0007669"/>
    <property type="project" value="UniProtKB-KW"/>
</dbReference>
<accession>A0A6N7EDK7</accession>
<dbReference type="AlphaFoldDB" id="A0A6N7EDK7"/>
<gene>
    <name evidence="2" type="ORF">GB881_03360</name>
</gene>
<dbReference type="Pfam" id="PF11716">
    <property type="entry name" value="MDMPI_N"/>
    <property type="match status" value="1"/>
</dbReference>
<dbReference type="OrthoDB" id="5178565at2"/>
<dbReference type="InterPro" id="IPR034660">
    <property type="entry name" value="DinB/YfiT-like"/>
</dbReference>
<keyword evidence="2" id="KW-0670">Pyruvate</keyword>
<dbReference type="NCBIfam" id="TIGR03083">
    <property type="entry name" value="maleylpyruvate isomerase family mycothiol-dependent enzyme"/>
    <property type="match status" value="1"/>
</dbReference>
<dbReference type="InterPro" id="IPR017517">
    <property type="entry name" value="Maleyloyr_isom"/>
</dbReference>
<reference evidence="2 3" key="1">
    <citation type="submission" date="2019-10" db="EMBL/GenBank/DDBJ databases">
        <title>Georgenia wutianyii sp. nov. and Georgenia yuyongxinii sp. nov. isolated from plateau pika (Ochotona curzoniae) in the Qinghai-Tibet plateau of China.</title>
        <authorList>
            <person name="Tian Z."/>
        </authorList>
    </citation>
    <scope>NUCLEOTIDE SEQUENCE [LARGE SCALE GENOMIC DNA]</scope>
    <source>
        <strain evidence="2 3">JCM 19765</strain>
    </source>
</reference>
<protein>
    <submittedName>
        <fullName evidence="2">Maleylpyruvate isomerase family mycothiol-dependent enzyme</fullName>
    </submittedName>
</protein>
<keyword evidence="2" id="KW-0413">Isomerase</keyword>
<dbReference type="RefSeq" id="WP_152193776.1">
    <property type="nucleotide sequence ID" value="NZ_VUKD01000001.1"/>
</dbReference>
<evidence type="ECO:0000313" key="2">
    <source>
        <dbReference type="EMBL" id="MPV36090.1"/>
    </source>
</evidence>